<evidence type="ECO:0000256" key="3">
    <source>
        <dbReference type="ARBA" id="ARBA00023125"/>
    </source>
</evidence>
<evidence type="ECO:0000256" key="1">
    <source>
        <dbReference type="ARBA" id="ARBA00023015"/>
    </source>
</evidence>
<organism evidence="7">
    <name type="scientific">marine sediment metagenome</name>
    <dbReference type="NCBI Taxonomy" id="412755"/>
    <lineage>
        <taxon>unclassified sequences</taxon>
        <taxon>metagenomes</taxon>
        <taxon>ecological metagenomes</taxon>
    </lineage>
</organism>
<dbReference type="EMBL" id="LAZR01066368">
    <property type="protein sequence ID" value="KKK53705.1"/>
    <property type="molecule type" value="Genomic_DNA"/>
</dbReference>
<evidence type="ECO:0000259" key="5">
    <source>
        <dbReference type="Pfam" id="PF04542"/>
    </source>
</evidence>
<dbReference type="Pfam" id="PF04542">
    <property type="entry name" value="Sigma70_r2"/>
    <property type="match status" value="1"/>
</dbReference>
<keyword evidence="2" id="KW-0731">Sigma factor</keyword>
<dbReference type="InterPro" id="IPR014284">
    <property type="entry name" value="RNA_pol_sigma-70_dom"/>
</dbReference>
<dbReference type="InterPro" id="IPR013324">
    <property type="entry name" value="RNA_pol_sigma_r3/r4-like"/>
</dbReference>
<dbReference type="InterPro" id="IPR013325">
    <property type="entry name" value="RNA_pol_sigma_r2"/>
</dbReference>
<evidence type="ECO:0000259" key="6">
    <source>
        <dbReference type="Pfam" id="PF04545"/>
    </source>
</evidence>
<evidence type="ECO:0000256" key="2">
    <source>
        <dbReference type="ARBA" id="ARBA00023082"/>
    </source>
</evidence>
<gene>
    <name evidence="7" type="ORF">LCGC14_3092120</name>
</gene>
<proteinExistence type="predicted"/>
<dbReference type="SUPFAM" id="SSF88659">
    <property type="entry name" value="Sigma3 and sigma4 domains of RNA polymerase sigma factors"/>
    <property type="match status" value="1"/>
</dbReference>
<keyword evidence="3" id="KW-0238">DNA-binding</keyword>
<keyword evidence="4" id="KW-0804">Transcription</keyword>
<dbReference type="PANTHER" id="PTHR30385:SF7">
    <property type="entry name" value="RNA POLYMERASE SIGMA FACTOR FLIA"/>
    <property type="match status" value="1"/>
</dbReference>
<dbReference type="GO" id="GO:0003677">
    <property type="term" value="F:DNA binding"/>
    <property type="evidence" value="ECO:0007669"/>
    <property type="project" value="UniProtKB-KW"/>
</dbReference>
<feature type="domain" description="RNA polymerase sigma-70 region 4" evidence="6">
    <location>
        <begin position="136"/>
        <end position="176"/>
    </location>
</feature>
<evidence type="ECO:0008006" key="8">
    <source>
        <dbReference type="Google" id="ProtNLM"/>
    </source>
</evidence>
<dbReference type="NCBIfam" id="TIGR02937">
    <property type="entry name" value="sigma70-ECF"/>
    <property type="match status" value="1"/>
</dbReference>
<accession>A0A0F8WZ02</accession>
<protein>
    <recommendedName>
        <fullName evidence="8">RNA polymerase sigma-70 region 2 domain-containing protein</fullName>
    </recommendedName>
</protein>
<dbReference type="InterPro" id="IPR007627">
    <property type="entry name" value="RNA_pol_sigma70_r2"/>
</dbReference>
<evidence type="ECO:0000256" key="4">
    <source>
        <dbReference type="ARBA" id="ARBA00023163"/>
    </source>
</evidence>
<dbReference type="PANTHER" id="PTHR30385">
    <property type="entry name" value="SIGMA FACTOR F FLAGELLAR"/>
    <property type="match status" value="1"/>
</dbReference>
<dbReference type="Gene3D" id="1.10.1740.10">
    <property type="match status" value="1"/>
</dbReference>
<dbReference type="SUPFAM" id="SSF88946">
    <property type="entry name" value="Sigma2 domain of RNA polymerase sigma factors"/>
    <property type="match status" value="1"/>
</dbReference>
<dbReference type="InterPro" id="IPR007630">
    <property type="entry name" value="RNA_pol_sigma70_r4"/>
</dbReference>
<comment type="caution">
    <text evidence="7">The sequence shown here is derived from an EMBL/GenBank/DDBJ whole genome shotgun (WGS) entry which is preliminary data.</text>
</comment>
<dbReference type="GO" id="GO:0006352">
    <property type="term" value="P:DNA-templated transcription initiation"/>
    <property type="evidence" value="ECO:0007669"/>
    <property type="project" value="InterPro"/>
</dbReference>
<dbReference type="Gene3D" id="1.10.10.60">
    <property type="entry name" value="Homeodomain-like"/>
    <property type="match status" value="1"/>
</dbReference>
<keyword evidence="1" id="KW-0805">Transcription regulation</keyword>
<feature type="domain" description="RNA polymerase sigma-70 region 2" evidence="5">
    <location>
        <begin position="9"/>
        <end position="81"/>
    </location>
</feature>
<sequence>MDTAERDSLILEHMPQVERIAARLKIRLPSHVDIEELEADGYVGLVRAASRWDPTRGLPFGSYAWWNIRGEMIEGLRRTYRQLNPALTVSLGALREEDEVFRDEAYLEPEKKAAEARLDAASILALLTRSNNSHGQRQARLLTARHLEGRTQADIAGQMGVTRARVSQLCAEARHQARRVATTDEHG</sequence>
<name>A0A0F8WZ02_9ZZZZ</name>
<reference evidence="7" key="1">
    <citation type="journal article" date="2015" name="Nature">
        <title>Complex archaea that bridge the gap between prokaryotes and eukaryotes.</title>
        <authorList>
            <person name="Spang A."/>
            <person name="Saw J.H."/>
            <person name="Jorgensen S.L."/>
            <person name="Zaremba-Niedzwiedzka K."/>
            <person name="Martijn J."/>
            <person name="Lind A.E."/>
            <person name="van Eijk R."/>
            <person name="Schleper C."/>
            <person name="Guy L."/>
            <person name="Ettema T.J."/>
        </authorList>
    </citation>
    <scope>NUCLEOTIDE SEQUENCE</scope>
</reference>
<dbReference type="AlphaFoldDB" id="A0A0F8WZ02"/>
<evidence type="ECO:0000313" key="7">
    <source>
        <dbReference type="EMBL" id="KKK53705.1"/>
    </source>
</evidence>
<dbReference type="GO" id="GO:0016987">
    <property type="term" value="F:sigma factor activity"/>
    <property type="evidence" value="ECO:0007669"/>
    <property type="project" value="UniProtKB-KW"/>
</dbReference>
<dbReference type="Pfam" id="PF04545">
    <property type="entry name" value="Sigma70_r4"/>
    <property type="match status" value="1"/>
</dbReference>